<evidence type="ECO:0000256" key="4">
    <source>
        <dbReference type="ARBA" id="ARBA00022840"/>
    </source>
</evidence>
<dbReference type="PANTHER" id="PTHR43394">
    <property type="entry name" value="ATP-DEPENDENT PERMEASE MDL1, MITOCHONDRIAL"/>
    <property type="match status" value="1"/>
</dbReference>
<dbReference type="PROSITE" id="PS50893">
    <property type="entry name" value="ABC_TRANSPORTER_2"/>
    <property type="match status" value="1"/>
</dbReference>
<dbReference type="SUPFAM" id="SSF90123">
    <property type="entry name" value="ABC transporter transmembrane region"/>
    <property type="match status" value="1"/>
</dbReference>
<keyword evidence="2 7" id="KW-0812">Transmembrane</keyword>
<dbReference type="SMART" id="SM00382">
    <property type="entry name" value="AAA"/>
    <property type="match status" value="1"/>
</dbReference>
<reference evidence="10 11" key="1">
    <citation type="submission" date="2023-04" db="EMBL/GenBank/DDBJ databases">
        <title>Bacteria Genome Submission.</title>
        <authorList>
            <person name="Isaac P."/>
        </authorList>
    </citation>
    <scope>NUCLEOTIDE SEQUENCE [LARGE SCALE GENOMIC DNA]</scope>
    <source>
        <strain evidence="10 11">SampleS7P1</strain>
        <plasmid evidence="10 11">unnamed7</plasmid>
    </source>
</reference>
<keyword evidence="10" id="KW-0614">Plasmid</keyword>
<dbReference type="PANTHER" id="PTHR43394:SF1">
    <property type="entry name" value="ATP-BINDING CASSETTE SUB-FAMILY B MEMBER 10, MITOCHONDRIAL"/>
    <property type="match status" value="1"/>
</dbReference>
<dbReference type="InterPro" id="IPR039421">
    <property type="entry name" value="Type_1_exporter"/>
</dbReference>
<dbReference type="SUPFAM" id="SSF52540">
    <property type="entry name" value="P-loop containing nucleoside triphosphate hydrolases"/>
    <property type="match status" value="1"/>
</dbReference>
<feature type="transmembrane region" description="Helical" evidence="7">
    <location>
        <begin position="266"/>
        <end position="285"/>
    </location>
</feature>
<keyword evidence="5 7" id="KW-1133">Transmembrane helix</keyword>
<dbReference type="Pfam" id="PF00005">
    <property type="entry name" value="ABC_tran"/>
    <property type="match status" value="1"/>
</dbReference>
<dbReference type="InterPro" id="IPR003439">
    <property type="entry name" value="ABC_transporter-like_ATP-bd"/>
</dbReference>
<dbReference type="GO" id="GO:0005524">
    <property type="term" value="F:ATP binding"/>
    <property type="evidence" value="ECO:0007669"/>
    <property type="project" value="UniProtKB-KW"/>
</dbReference>
<dbReference type="PROSITE" id="PS00211">
    <property type="entry name" value="ABC_TRANSPORTER_1"/>
    <property type="match status" value="1"/>
</dbReference>
<dbReference type="Proteomes" id="UP001239169">
    <property type="component" value="Plasmid unnamed7"/>
</dbReference>
<evidence type="ECO:0000256" key="3">
    <source>
        <dbReference type="ARBA" id="ARBA00022741"/>
    </source>
</evidence>
<dbReference type="InterPro" id="IPR017871">
    <property type="entry name" value="ABC_transporter-like_CS"/>
</dbReference>
<keyword evidence="11" id="KW-1185">Reference proteome</keyword>
<evidence type="ECO:0000313" key="11">
    <source>
        <dbReference type="Proteomes" id="UP001239169"/>
    </source>
</evidence>
<dbReference type="PROSITE" id="PS50929">
    <property type="entry name" value="ABC_TM1F"/>
    <property type="match status" value="1"/>
</dbReference>
<feature type="transmembrane region" description="Helical" evidence="7">
    <location>
        <begin position="74"/>
        <end position="95"/>
    </location>
</feature>
<sequence length="576" mass="66528">MNYSKTKKKYLIKNICFNKNNSFKLYTKYIKPFILELCICFLFVLIFTLANLAYPYFLKLIIDDALVDKSVYKLFTYTAVMLFTVIIMLVSKYLVANKSLLLCQKLTLKIRQTITEQLIKYSQTFFREYENGQIISIIENDLQNVQNLAIYMITEFLVAIITTIGLLVIIFTINYQIAIACILLLVIYTYLQNHNGKKIKSNSLELSKNKGSLYSHTQELVFNISDIKMLNYHKEYKKIYNNKCERYFEVERSVVHFGVWSNIIGIIFKNLGLILVLCLGGYMVLIGDMSVGILFTLTIYAQQLFSPIITLTNLYVELKKIQASFKRISTLINNDDYVIEDGYIYPDKPLHKNIILKDFSFKYGDDIIFNKANLKIENESKIALLGNNGSGKTTLIRLFMRLQKDYEGKIILDGHNIEDYKLDYLRNNIICISQNPWIFNGTILENILLYNKEIPKETVEKVIRLVCLEEDIKNMPNGLNTIIGDKGISLSGGQKQKIALARVFVTNHSIIVLDEPTSALDLKSEKIICENIYKYLNKKTIIAITHRKEILEHCSNIYEIKDAQIIETKSMAVSLI</sequence>
<evidence type="ECO:0000256" key="7">
    <source>
        <dbReference type="SAM" id="Phobius"/>
    </source>
</evidence>
<protein>
    <submittedName>
        <fullName evidence="10">ATP-binding cassette domain-containing protein</fullName>
    </submittedName>
</protein>
<dbReference type="InterPro" id="IPR011527">
    <property type="entry name" value="ABC1_TM_dom"/>
</dbReference>
<dbReference type="CDD" id="cd07346">
    <property type="entry name" value="ABC_6TM_exporters"/>
    <property type="match status" value="1"/>
</dbReference>
<dbReference type="InterPro" id="IPR003593">
    <property type="entry name" value="AAA+_ATPase"/>
</dbReference>
<dbReference type="EMBL" id="CP124692">
    <property type="protein sequence ID" value="WGX77865.1"/>
    <property type="molecule type" value="Genomic_DNA"/>
</dbReference>
<proteinExistence type="predicted"/>
<comment type="subcellular location">
    <subcellularLocation>
        <location evidence="1">Cell membrane</location>
        <topology evidence="1">Multi-pass membrane protein</topology>
    </subcellularLocation>
</comment>
<evidence type="ECO:0000313" key="10">
    <source>
        <dbReference type="EMBL" id="WGX77865.1"/>
    </source>
</evidence>
<feature type="domain" description="ABC transmembrane type-1" evidence="9">
    <location>
        <begin position="39"/>
        <end position="320"/>
    </location>
</feature>
<organism evidence="10 11">
    <name type="scientific">Paraclostridium bifermentans</name>
    <name type="common">Clostridium bifermentans</name>
    <dbReference type="NCBI Taxonomy" id="1490"/>
    <lineage>
        <taxon>Bacteria</taxon>
        <taxon>Bacillati</taxon>
        <taxon>Bacillota</taxon>
        <taxon>Clostridia</taxon>
        <taxon>Peptostreptococcales</taxon>
        <taxon>Peptostreptococcaceae</taxon>
        <taxon>Paraclostridium</taxon>
    </lineage>
</organism>
<feature type="domain" description="ABC transporter" evidence="8">
    <location>
        <begin position="354"/>
        <end position="576"/>
    </location>
</feature>
<gene>
    <name evidence="10" type="ORF">QJS64_22005</name>
</gene>
<geneLocation type="plasmid" evidence="10 11">
    <name>unnamed7</name>
</geneLocation>
<dbReference type="InterPro" id="IPR027417">
    <property type="entry name" value="P-loop_NTPase"/>
</dbReference>
<accession>A0ABY8R8U5</accession>
<evidence type="ECO:0000259" key="8">
    <source>
        <dbReference type="PROSITE" id="PS50893"/>
    </source>
</evidence>
<keyword evidence="6 7" id="KW-0472">Membrane</keyword>
<evidence type="ECO:0000256" key="1">
    <source>
        <dbReference type="ARBA" id="ARBA00004651"/>
    </source>
</evidence>
<feature type="transmembrane region" description="Helical" evidence="7">
    <location>
        <begin position="33"/>
        <end position="54"/>
    </location>
</feature>
<feature type="transmembrane region" description="Helical" evidence="7">
    <location>
        <begin position="148"/>
        <end position="169"/>
    </location>
</feature>
<evidence type="ECO:0000256" key="5">
    <source>
        <dbReference type="ARBA" id="ARBA00022989"/>
    </source>
</evidence>
<evidence type="ECO:0000256" key="2">
    <source>
        <dbReference type="ARBA" id="ARBA00022692"/>
    </source>
</evidence>
<dbReference type="Pfam" id="PF00664">
    <property type="entry name" value="ABC_membrane"/>
    <property type="match status" value="1"/>
</dbReference>
<feature type="transmembrane region" description="Helical" evidence="7">
    <location>
        <begin position="175"/>
        <end position="191"/>
    </location>
</feature>
<evidence type="ECO:0000259" key="9">
    <source>
        <dbReference type="PROSITE" id="PS50929"/>
    </source>
</evidence>
<dbReference type="Gene3D" id="3.40.50.300">
    <property type="entry name" value="P-loop containing nucleotide triphosphate hydrolases"/>
    <property type="match status" value="1"/>
</dbReference>
<evidence type="ECO:0000256" key="6">
    <source>
        <dbReference type="ARBA" id="ARBA00023136"/>
    </source>
</evidence>
<keyword evidence="3" id="KW-0547">Nucleotide-binding</keyword>
<dbReference type="Gene3D" id="1.20.1560.10">
    <property type="entry name" value="ABC transporter type 1, transmembrane domain"/>
    <property type="match status" value="1"/>
</dbReference>
<dbReference type="InterPro" id="IPR036640">
    <property type="entry name" value="ABC1_TM_sf"/>
</dbReference>
<name>A0ABY8R8U5_PARBF</name>
<keyword evidence="4 10" id="KW-0067">ATP-binding</keyword>